<dbReference type="EMBL" id="WJQU01000002">
    <property type="protein sequence ID" value="KAJ6643600.1"/>
    <property type="molecule type" value="Genomic_DNA"/>
</dbReference>
<name>A0A9Q0S4X7_9DIPT</name>
<evidence type="ECO:0000313" key="1">
    <source>
        <dbReference type="EMBL" id="KAJ6643600.1"/>
    </source>
</evidence>
<gene>
    <name evidence="1" type="ORF">Bhyg_08563</name>
</gene>
<dbReference type="AlphaFoldDB" id="A0A9Q0S4X7"/>
<sequence length="18" mass="2287">MIKWISYTNLKFKWAKND</sequence>
<keyword evidence="2" id="KW-1185">Reference proteome</keyword>
<accession>A0A9Q0S4X7</accession>
<dbReference type="Proteomes" id="UP001151699">
    <property type="component" value="Chromosome B"/>
</dbReference>
<comment type="caution">
    <text evidence="1">The sequence shown here is derived from an EMBL/GenBank/DDBJ whole genome shotgun (WGS) entry which is preliminary data.</text>
</comment>
<evidence type="ECO:0000313" key="2">
    <source>
        <dbReference type="Proteomes" id="UP001151699"/>
    </source>
</evidence>
<proteinExistence type="predicted"/>
<protein>
    <submittedName>
        <fullName evidence="1">Uncharacterized protein</fullName>
    </submittedName>
</protein>
<organism evidence="1 2">
    <name type="scientific">Pseudolycoriella hygida</name>
    <dbReference type="NCBI Taxonomy" id="35572"/>
    <lineage>
        <taxon>Eukaryota</taxon>
        <taxon>Metazoa</taxon>
        <taxon>Ecdysozoa</taxon>
        <taxon>Arthropoda</taxon>
        <taxon>Hexapoda</taxon>
        <taxon>Insecta</taxon>
        <taxon>Pterygota</taxon>
        <taxon>Neoptera</taxon>
        <taxon>Endopterygota</taxon>
        <taxon>Diptera</taxon>
        <taxon>Nematocera</taxon>
        <taxon>Sciaroidea</taxon>
        <taxon>Sciaridae</taxon>
        <taxon>Pseudolycoriella</taxon>
    </lineage>
</organism>
<reference evidence="1" key="1">
    <citation type="submission" date="2022-07" db="EMBL/GenBank/DDBJ databases">
        <authorList>
            <person name="Trinca V."/>
            <person name="Uliana J.V.C."/>
            <person name="Torres T.T."/>
            <person name="Ward R.J."/>
            <person name="Monesi N."/>
        </authorList>
    </citation>
    <scope>NUCLEOTIDE SEQUENCE</scope>
    <source>
        <strain evidence="1">HSMRA1968</strain>
        <tissue evidence="1">Whole embryos</tissue>
    </source>
</reference>